<organism evidence="8 9">
    <name type="scientific">Rubripirellula tenax</name>
    <dbReference type="NCBI Taxonomy" id="2528015"/>
    <lineage>
        <taxon>Bacteria</taxon>
        <taxon>Pseudomonadati</taxon>
        <taxon>Planctomycetota</taxon>
        <taxon>Planctomycetia</taxon>
        <taxon>Pirellulales</taxon>
        <taxon>Pirellulaceae</taxon>
        <taxon>Rubripirellula</taxon>
    </lineage>
</organism>
<dbReference type="GO" id="GO:0016209">
    <property type="term" value="F:antioxidant activity"/>
    <property type="evidence" value="ECO:0007669"/>
    <property type="project" value="InterPro"/>
</dbReference>
<evidence type="ECO:0000256" key="5">
    <source>
        <dbReference type="SAM" id="MobiDB-lite"/>
    </source>
</evidence>
<dbReference type="OrthoDB" id="279966at2"/>
<dbReference type="Gene3D" id="3.30.2010.10">
    <property type="entry name" value="Metalloproteases ('zincins'), catalytic domain"/>
    <property type="match status" value="1"/>
</dbReference>
<evidence type="ECO:0000313" key="8">
    <source>
        <dbReference type="EMBL" id="TWU47159.1"/>
    </source>
</evidence>
<dbReference type="CDD" id="cd07341">
    <property type="entry name" value="M56_BlaR1_MecR1_like"/>
    <property type="match status" value="1"/>
</dbReference>
<comment type="subcellular location">
    <subcellularLocation>
        <location evidence="1">Cell envelope</location>
    </subcellularLocation>
</comment>
<evidence type="ECO:0000256" key="4">
    <source>
        <dbReference type="ARBA" id="ARBA00023284"/>
    </source>
</evidence>
<keyword evidence="6" id="KW-0812">Transmembrane</keyword>
<dbReference type="InterPro" id="IPR000866">
    <property type="entry name" value="AhpC/TSA"/>
</dbReference>
<feature type="compositionally biased region" description="Polar residues" evidence="5">
    <location>
        <begin position="1"/>
        <end position="17"/>
    </location>
</feature>
<proteinExistence type="predicted"/>
<dbReference type="GO" id="GO:0017004">
    <property type="term" value="P:cytochrome complex assembly"/>
    <property type="evidence" value="ECO:0007669"/>
    <property type="project" value="UniProtKB-KW"/>
</dbReference>
<dbReference type="AlphaFoldDB" id="A0A5C6EIR9"/>
<evidence type="ECO:0000259" key="7">
    <source>
        <dbReference type="PROSITE" id="PS51352"/>
    </source>
</evidence>
<dbReference type="InterPro" id="IPR036249">
    <property type="entry name" value="Thioredoxin-like_sf"/>
</dbReference>
<dbReference type="SUPFAM" id="SSF52833">
    <property type="entry name" value="Thioredoxin-like"/>
    <property type="match status" value="1"/>
</dbReference>
<dbReference type="PANTHER" id="PTHR42852">
    <property type="entry name" value="THIOL:DISULFIDE INTERCHANGE PROTEIN DSBE"/>
    <property type="match status" value="1"/>
</dbReference>
<dbReference type="Gene3D" id="2.60.40.1120">
    <property type="entry name" value="Carboxypeptidase-like, regulatory domain"/>
    <property type="match status" value="2"/>
</dbReference>
<dbReference type="InterPro" id="IPR008969">
    <property type="entry name" value="CarboxyPept-like_regulatory"/>
</dbReference>
<dbReference type="InterPro" id="IPR008756">
    <property type="entry name" value="Peptidase_M56"/>
</dbReference>
<dbReference type="Pfam" id="PF05569">
    <property type="entry name" value="Peptidase_M56"/>
    <property type="match status" value="1"/>
</dbReference>
<dbReference type="GO" id="GO:0016491">
    <property type="term" value="F:oxidoreductase activity"/>
    <property type="evidence" value="ECO:0007669"/>
    <property type="project" value="InterPro"/>
</dbReference>
<dbReference type="PANTHER" id="PTHR42852:SF6">
    <property type="entry name" value="THIOL:DISULFIDE INTERCHANGE PROTEIN DSBE"/>
    <property type="match status" value="1"/>
</dbReference>
<dbReference type="InterPro" id="IPR017937">
    <property type="entry name" value="Thioredoxin_CS"/>
</dbReference>
<keyword evidence="4" id="KW-0676">Redox-active center</keyword>
<dbReference type="InterPro" id="IPR013766">
    <property type="entry name" value="Thioredoxin_domain"/>
</dbReference>
<keyword evidence="3" id="KW-1015">Disulfide bond</keyword>
<dbReference type="Pfam" id="PF13620">
    <property type="entry name" value="CarboxypepD_reg"/>
    <property type="match status" value="1"/>
</dbReference>
<feature type="domain" description="Thioredoxin" evidence="7">
    <location>
        <begin position="1088"/>
        <end position="1229"/>
    </location>
</feature>
<feature type="region of interest" description="Disordered" evidence="5">
    <location>
        <begin position="1"/>
        <end position="22"/>
    </location>
</feature>
<dbReference type="SUPFAM" id="SSF49464">
    <property type="entry name" value="Carboxypeptidase regulatory domain-like"/>
    <property type="match status" value="2"/>
</dbReference>
<feature type="transmembrane region" description="Helical" evidence="6">
    <location>
        <begin position="52"/>
        <end position="77"/>
    </location>
</feature>
<name>A0A5C6EIR9_9BACT</name>
<protein>
    <submittedName>
        <fullName evidence="8">Thiol-disulfide oxidoreductase ResA</fullName>
    </submittedName>
</protein>
<dbReference type="Pfam" id="PF00578">
    <property type="entry name" value="AhpC-TSA"/>
    <property type="match status" value="1"/>
</dbReference>
<evidence type="ECO:0000256" key="1">
    <source>
        <dbReference type="ARBA" id="ARBA00004196"/>
    </source>
</evidence>
<dbReference type="GO" id="GO:0030313">
    <property type="term" value="C:cell envelope"/>
    <property type="evidence" value="ECO:0007669"/>
    <property type="project" value="UniProtKB-SubCell"/>
</dbReference>
<keyword evidence="6" id="KW-0472">Membrane</keyword>
<evidence type="ECO:0000256" key="6">
    <source>
        <dbReference type="SAM" id="Phobius"/>
    </source>
</evidence>
<reference evidence="8 9" key="1">
    <citation type="submission" date="2019-02" db="EMBL/GenBank/DDBJ databases">
        <title>Deep-cultivation of Planctomycetes and their phenomic and genomic characterization uncovers novel biology.</title>
        <authorList>
            <person name="Wiegand S."/>
            <person name="Jogler M."/>
            <person name="Boedeker C."/>
            <person name="Pinto D."/>
            <person name="Vollmers J."/>
            <person name="Rivas-Marin E."/>
            <person name="Kohn T."/>
            <person name="Peeters S.H."/>
            <person name="Heuer A."/>
            <person name="Rast P."/>
            <person name="Oberbeckmann S."/>
            <person name="Bunk B."/>
            <person name="Jeske O."/>
            <person name="Meyerdierks A."/>
            <person name="Storesund J.E."/>
            <person name="Kallscheuer N."/>
            <person name="Luecker S."/>
            <person name="Lage O.M."/>
            <person name="Pohl T."/>
            <person name="Merkel B.J."/>
            <person name="Hornburger P."/>
            <person name="Mueller R.-W."/>
            <person name="Bruemmer F."/>
            <person name="Labrenz M."/>
            <person name="Spormann A.M."/>
            <person name="Op Den Camp H."/>
            <person name="Overmann J."/>
            <person name="Amann R."/>
            <person name="Jetten M.S.M."/>
            <person name="Mascher T."/>
            <person name="Medema M.H."/>
            <person name="Devos D.P."/>
            <person name="Kaster A.-K."/>
            <person name="Ovreas L."/>
            <person name="Rohde M."/>
            <person name="Galperin M.Y."/>
            <person name="Jogler C."/>
        </authorList>
    </citation>
    <scope>NUCLEOTIDE SEQUENCE [LARGE SCALE GENOMIC DNA]</scope>
    <source>
        <strain evidence="8 9">Poly51</strain>
    </source>
</reference>
<dbReference type="Gene3D" id="3.40.30.10">
    <property type="entry name" value="Glutaredoxin"/>
    <property type="match status" value="1"/>
</dbReference>
<keyword evidence="2" id="KW-0201">Cytochrome c-type biogenesis</keyword>
<evidence type="ECO:0000256" key="3">
    <source>
        <dbReference type="ARBA" id="ARBA00023157"/>
    </source>
</evidence>
<feature type="transmembrane region" description="Helical" evidence="6">
    <location>
        <begin position="262"/>
        <end position="283"/>
    </location>
</feature>
<sequence>MNLVSSITGHGQPNHTPGVSAAPADEFSLTTQSQAVTTPQTTDATAQPFTGFAWSTSTILITTWITGLVLLSMRWLVGVFQVRNLVRKSQPASDWINEQADHLCRELKVRRCPALQTPIDGSPCLCMTFGGPVILIPQSIASTADRSEITAILMHELSHLRSGDLGWNRLLRIVTGLLWPHPLAWRIGSAHLQACEDAADAESTCRLGETEIYSRTLAKVALSVTAGKRPVGLAMARVSDVRRRLDRVKQTFQLLPLTRRQITATIVSASFVFLMLGTFRFVYAQPPVDAKPNDDAVEIAVDDDAERSLTVRIGDEQGKPISGVEFNAWYNSKKISPEPTDDGVYKITFPSDARFLSLKAKAPQRNPHVATWREDELKTELGETFEFRMPVGTTISGHVLDEAGSPIKDATVSVLDASGVKDSSRPQARVYKHDVQTDSEGRWVCDVMPKEFSQVWLKLTHPDYISDSTFGETAGQVSVDEVRSGTHRMVMKQGITVKGKIVDTSGNPIKGATIFQGSDRFGSDYPRTTSDAAGEFEFKQRKLGQLILTIVADKFAPELKEIDVTADTGVIAIELLPGNPFRLRTVDAAGNPLPGVWIVPDTWRGHRSLVDASIPQKSNKQGIYQWDNGPVDEIAFDMLAEGFLDKRQYKLSASDEEQVVTFIRPLMVSGKVVDATTKQPIEEFEVIQGMQFEGSDWINWERQSSKLGSAGTFQSTFGFPRPGHLLRIEAKGYAPMDSRVLRSDEGEVSLSFELEPSAPLKGVVTLDGGLPAAGAQVVVALTGQYDVRIVNGRLSDARDELMVTTDEQGRFELPSQSDAFRLMFLHPFGGKLIAGEAFTTGQTVKIEPWATISGTVRIGSEPASETDVALHHTDSVPYDQTRFRIEGRATTDNEGRFVLKRVLPGESFSMQRVIPRKTQGELFSHTVRLTTEPGGDHEVRIGGDGRPVIGRVFVPDTDAKYDWGTNLIMPDSSKFKYPDAVDKLTNEEKQKWYAQWSETDEGIAYTNKQNRLYAVVIRDDGTFRVDDVPADDYTLSLSIHAATATNQCGFGESLGSVVHHFPVPEMPSGRSDEPLDVGELTLKLRQFVNVGDPAPAFTAKTFDNESIELSDYAGKYVLLDFWATWCGPCLAEMPNLQKVYEKHQDDERLVIISLSMDAEAETANEYVTENPMPWTPVHVGDSSDASSDYGIQSIPATFLIDPDGKVIAKDIRGDALINMINETLGPATTSEGNRARGE</sequence>
<dbReference type="PROSITE" id="PS00194">
    <property type="entry name" value="THIOREDOXIN_1"/>
    <property type="match status" value="1"/>
</dbReference>
<evidence type="ECO:0000256" key="2">
    <source>
        <dbReference type="ARBA" id="ARBA00022748"/>
    </source>
</evidence>
<gene>
    <name evidence="8" type="primary">resA_5</name>
    <name evidence="8" type="ORF">Poly51_49570</name>
</gene>
<accession>A0A5C6EIR9</accession>
<dbReference type="Proteomes" id="UP000318288">
    <property type="component" value="Unassembled WGS sequence"/>
</dbReference>
<evidence type="ECO:0000313" key="9">
    <source>
        <dbReference type="Proteomes" id="UP000318288"/>
    </source>
</evidence>
<dbReference type="InterPro" id="IPR050553">
    <property type="entry name" value="Thioredoxin_ResA/DsbE_sf"/>
</dbReference>
<comment type="caution">
    <text evidence="8">The sequence shown here is derived from an EMBL/GenBank/DDBJ whole genome shotgun (WGS) entry which is preliminary data.</text>
</comment>
<keyword evidence="9" id="KW-1185">Reference proteome</keyword>
<keyword evidence="6" id="KW-1133">Transmembrane helix</keyword>
<dbReference type="EMBL" id="SJPW01000007">
    <property type="protein sequence ID" value="TWU47159.1"/>
    <property type="molecule type" value="Genomic_DNA"/>
</dbReference>
<dbReference type="RefSeq" id="WP_146460779.1">
    <property type="nucleotide sequence ID" value="NZ_SJPW01000007.1"/>
</dbReference>
<dbReference type="CDD" id="cd02966">
    <property type="entry name" value="TlpA_like_family"/>
    <property type="match status" value="1"/>
</dbReference>
<dbReference type="PROSITE" id="PS51352">
    <property type="entry name" value="THIOREDOXIN_2"/>
    <property type="match status" value="1"/>
</dbReference>